<dbReference type="EMBL" id="BSDI01000011">
    <property type="protein sequence ID" value="GLH97616.1"/>
    <property type="molecule type" value="Genomic_DNA"/>
</dbReference>
<dbReference type="SUPFAM" id="SSF88723">
    <property type="entry name" value="PIN domain-like"/>
    <property type="match status" value="1"/>
</dbReference>
<dbReference type="Gene3D" id="3.40.50.1010">
    <property type="entry name" value="5'-nuclease"/>
    <property type="match status" value="1"/>
</dbReference>
<keyword evidence="6 8" id="KW-0460">Magnesium</keyword>
<organism evidence="10 11">
    <name type="scientific">Phytohabitans aurantiacus</name>
    <dbReference type="NCBI Taxonomy" id="3016789"/>
    <lineage>
        <taxon>Bacteria</taxon>
        <taxon>Bacillati</taxon>
        <taxon>Actinomycetota</taxon>
        <taxon>Actinomycetes</taxon>
        <taxon>Micromonosporales</taxon>
        <taxon>Micromonosporaceae</taxon>
    </lineage>
</organism>
<evidence type="ECO:0000256" key="5">
    <source>
        <dbReference type="ARBA" id="ARBA00022801"/>
    </source>
</evidence>
<evidence type="ECO:0000256" key="4">
    <source>
        <dbReference type="ARBA" id="ARBA00022723"/>
    </source>
</evidence>
<name>A0ABQ5QSN4_9ACTN</name>
<comment type="cofactor">
    <cofactor evidence="1 8">
        <name>Mg(2+)</name>
        <dbReference type="ChEBI" id="CHEBI:18420"/>
    </cofactor>
</comment>
<evidence type="ECO:0000256" key="2">
    <source>
        <dbReference type="ARBA" id="ARBA00022649"/>
    </source>
</evidence>
<evidence type="ECO:0000259" key="9">
    <source>
        <dbReference type="Pfam" id="PF01850"/>
    </source>
</evidence>
<keyword evidence="2 8" id="KW-1277">Toxin-antitoxin system</keyword>
<protein>
    <recommendedName>
        <fullName evidence="8">Ribonuclease VapC</fullName>
        <shortName evidence="8">RNase VapC</shortName>
        <ecNumber evidence="8">3.1.-.-</ecNumber>
    </recommendedName>
    <alternativeName>
        <fullName evidence="8">Toxin VapC</fullName>
    </alternativeName>
</protein>
<feature type="domain" description="PIN" evidence="9">
    <location>
        <begin position="7"/>
        <end position="124"/>
    </location>
</feature>
<evidence type="ECO:0000313" key="10">
    <source>
        <dbReference type="EMBL" id="GLH97616.1"/>
    </source>
</evidence>
<keyword evidence="8" id="KW-0800">Toxin</keyword>
<dbReference type="PANTHER" id="PTHR33653">
    <property type="entry name" value="RIBONUCLEASE VAPC2"/>
    <property type="match status" value="1"/>
</dbReference>
<comment type="caution">
    <text evidence="10">The sequence shown here is derived from an EMBL/GenBank/DDBJ whole genome shotgun (WGS) entry which is preliminary data.</text>
</comment>
<dbReference type="CDD" id="cd18755">
    <property type="entry name" value="PIN_MtVapC3_VapC21-like"/>
    <property type="match status" value="1"/>
</dbReference>
<evidence type="ECO:0000256" key="6">
    <source>
        <dbReference type="ARBA" id="ARBA00022842"/>
    </source>
</evidence>
<evidence type="ECO:0000256" key="1">
    <source>
        <dbReference type="ARBA" id="ARBA00001946"/>
    </source>
</evidence>
<keyword evidence="5 8" id="KW-0378">Hydrolase</keyword>
<dbReference type="PANTHER" id="PTHR33653:SF1">
    <property type="entry name" value="RIBONUCLEASE VAPC2"/>
    <property type="match status" value="1"/>
</dbReference>
<dbReference type="Pfam" id="PF01850">
    <property type="entry name" value="PIN"/>
    <property type="match status" value="1"/>
</dbReference>
<dbReference type="Proteomes" id="UP001144280">
    <property type="component" value="Unassembled WGS sequence"/>
</dbReference>
<feature type="binding site" evidence="8">
    <location>
        <position position="99"/>
    </location>
    <ligand>
        <name>Mg(2+)</name>
        <dbReference type="ChEBI" id="CHEBI:18420"/>
    </ligand>
</feature>
<evidence type="ECO:0000256" key="7">
    <source>
        <dbReference type="ARBA" id="ARBA00038093"/>
    </source>
</evidence>
<reference evidence="10" key="1">
    <citation type="submission" date="2022-12" db="EMBL/GenBank/DDBJ databases">
        <title>New Phytohabitans aurantiacus sp. RD004123 nov., an actinomycete isolated from soil.</title>
        <authorList>
            <person name="Triningsih D.W."/>
            <person name="Harunari E."/>
            <person name="Igarashi Y."/>
        </authorList>
    </citation>
    <scope>NUCLEOTIDE SEQUENCE</scope>
    <source>
        <strain evidence="10">RD004123</strain>
    </source>
</reference>
<accession>A0ABQ5QSN4</accession>
<dbReference type="InterPro" id="IPR029060">
    <property type="entry name" value="PIN-like_dom_sf"/>
</dbReference>
<dbReference type="HAMAP" id="MF_00265">
    <property type="entry name" value="VapC_Nob1"/>
    <property type="match status" value="1"/>
</dbReference>
<evidence type="ECO:0000313" key="11">
    <source>
        <dbReference type="Proteomes" id="UP001144280"/>
    </source>
</evidence>
<comment type="function">
    <text evidence="8">Toxic component of a toxin-antitoxin (TA) system. An RNase.</text>
</comment>
<evidence type="ECO:0000256" key="8">
    <source>
        <dbReference type="HAMAP-Rule" id="MF_00265"/>
    </source>
</evidence>
<dbReference type="InterPro" id="IPR002716">
    <property type="entry name" value="PIN_dom"/>
</dbReference>
<feature type="binding site" evidence="8">
    <location>
        <position position="9"/>
    </location>
    <ligand>
        <name>Mg(2+)</name>
        <dbReference type="ChEBI" id="CHEBI:18420"/>
    </ligand>
</feature>
<dbReference type="RefSeq" id="WP_281895663.1">
    <property type="nucleotide sequence ID" value="NZ_BSDI01000011.1"/>
</dbReference>
<proteinExistence type="inferred from homology"/>
<dbReference type="InterPro" id="IPR050556">
    <property type="entry name" value="Type_II_TA_system_RNase"/>
</dbReference>
<evidence type="ECO:0000256" key="3">
    <source>
        <dbReference type="ARBA" id="ARBA00022722"/>
    </source>
</evidence>
<sequence>MTPARFLIDTSAVVRLLRDGEVRARWQPQITAGVMGICPITELELLHSARSKADREEWLELLGATFTWIAMPDRVFSRATEVQAAMTARGTHRSAGAVDLLLAATSELNGLSLVHYDHDFDEIVKVTSQPAVWIAPPGSIA</sequence>
<keyword evidence="4 8" id="KW-0479">Metal-binding</keyword>
<dbReference type="EC" id="3.1.-.-" evidence="8"/>
<keyword evidence="3 8" id="KW-0540">Nuclease</keyword>
<gene>
    <name evidence="8" type="primary">vapC</name>
    <name evidence="10" type="ORF">Pa4123_28910</name>
</gene>
<keyword evidence="11" id="KW-1185">Reference proteome</keyword>
<dbReference type="InterPro" id="IPR022907">
    <property type="entry name" value="VapC_family"/>
</dbReference>
<comment type="similarity">
    <text evidence="7 8">Belongs to the PINc/VapC protein family.</text>
</comment>